<dbReference type="InterPro" id="IPR003313">
    <property type="entry name" value="AraC-bd"/>
</dbReference>
<dbReference type="SUPFAM" id="SSF46689">
    <property type="entry name" value="Homeodomain-like"/>
    <property type="match status" value="2"/>
</dbReference>
<feature type="domain" description="HTH araC/xylS-type" evidence="5">
    <location>
        <begin position="170"/>
        <end position="267"/>
    </location>
</feature>
<dbReference type="Pfam" id="PF02311">
    <property type="entry name" value="AraC_binding"/>
    <property type="match status" value="1"/>
</dbReference>
<reference evidence="7" key="1">
    <citation type="journal article" date="2019" name="Int. J. Syst. Evol. Microbiol.">
        <title>The Global Catalogue of Microorganisms (GCM) 10K type strain sequencing project: providing services to taxonomists for standard genome sequencing and annotation.</title>
        <authorList>
            <consortium name="The Broad Institute Genomics Platform"/>
            <consortium name="The Broad Institute Genome Sequencing Center for Infectious Disease"/>
            <person name="Wu L."/>
            <person name="Ma J."/>
        </authorList>
    </citation>
    <scope>NUCLEOTIDE SEQUENCE [LARGE SCALE GENOMIC DNA]</scope>
    <source>
        <strain evidence="7">KCTC 42501</strain>
    </source>
</reference>
<dbReference type="PANTHER" id="PTHR46796">
    <property type="entry name" value="HTH-TYPE TRANSCRIPTIONAL ACTIVATOR RHAS-RELATED"/>
    <property type="match status" value="1"/>
</dbReference>
<dbReference type="PROSITE" id="PS01124">
    <property type="entry name" value="HTH_ARAC_FAMILY_2"/>
    <property type="match status" value="1"/>
</dbReference>
<dbReference type="Gene3D" id="1.10.10.60">
    <property type="entry name" value="Homeodomain-like"/>
    <property type="match status" value="1"/>
</dbReference>
<dbReference type="InterPro" id="IPR037923">
    <property type="entry name" value="HTH-like"/>
</dbReference>
<dbReference type="SMART" id="SM00342">
    <property type="entry name" value="HTH_ARAC"/>
    <property type="match status" value="1"/>
</dbReference>
<name>A0ABV7W7A1_9BURK</name>
<dbReference type="InterPro" id="IPR009057">
    <property type="entry name" value="Homeodomain-like_sf"/>
</dbReference>
<keyword evidence="2" id="KW-0238">DNA-binding</keyword>
<comment type="caution">
    <text evidence="6">The sequence shown here is derived from an EMBL/GenBank/DDBJ whole genome shotgun (WGS) entry which is preliminary data.</text>
</comment>
<organism evidence="6 7">
    <name type="scientific">Hydrogenophaga luteola</name>
    <dbReference type="NCBI Taxonomy" id="1591122"/>
    <lineage>
        <taxon>Bacteria</taxon>
        <taxon>Pseudomonadati</taxon>
        <taxon>Pseudomonadota</taxon>
        <taxon>Betaproteobacteria</taxon>
        <taxon>Burkholderiales</taxon>
        <taxon>Comamonadaceae</taxon>
        <taxon>Hydrogenophaga</taxon>
    </lineage>
</organism>
<evidence type="ECO:0000313" key="7">
    <source>
        <dbReference type="Proteomes" id="UP001595729"/>
    </source>
</evidence>
<keyword evidence="4" id="KW-0804">Transcription</keyword>
<dbReference type="PANTHER" id="PTHR46796:SF2">
    <property type="entry name" value="TRANSCRIPTIONAL REGULATORY PROTEIN"/>
    <property type="match status" value="1"/>
</dbReference>
<sequence>MTPTPLHHVRLRRGPIDGVHAEELHSGRSFGRHWHDGYGFGVMEAGGHRSASGRGTVEALPGHIVTSNPGEVHDGHPLGCAPRHWRMVHVSAQAMVRLVDEQAHEFTRPVFDDPVVRAAIHQLFHCWDDMAPHTPLAAAACEEALTQVCGLLAQRHSTRQPEVAAPANLQRVHDCLLDQPCAPPDLHRLANLAGLSRFQLVRQFARWKGLPPFAWLQQHRLRHARRLIAAGTPLCEAAFASGFADQSHLNRQFVRHFGFTPGQWRQAMGSPLQ</sequence>
<evidence type="ECO:0000256" key="4">
    <source>
        <dbReference type="ARBA" id="ARBA00023163"/>
    </source>
</evidence>
<dbReference type="InterPro" id="IPR018060">
    <property type="entry name" value="HTH_AraC"/>
</dbReference>
<protein>
    <submittedName>
        <fullName evidence="6">AraC family transcriptional regulator</fullName>
    </submittedName>
</protein>
<keyword evidence="3" id="KW-0010">Activator</keyword>
<gene>
    <name evidence="6" type="ORF">ACFOPI_15135</name>
</gene>
<evidence type="ECO:0000256" key="2">
    <source>
        <dbReference type="ARBA" id="ARBA00023125"/>
    </source>
</evidence>
<evidence type="ECO:0000256" key="3">
    <source>
        <dbReference type="ARBA" id="ARBA00023159"/>
    </source>
</evidence>
<keyword evidence="1" id="KW-0805">Transcription regulation</keyword>
<dbReference type="PROSITE" id="PS00041">
    <property type="entry name" value="HTH_ARAC_FAMILY_1"/>
    <property type="match status" value="1"/>
</dbReference>
<evidence type="ECO:0000259" key="5">
    <source>
        <dbReference type="PROSITE" id="PS01124"/>
    </source>
</evidence>
<keyword evidence="7" id="KW-1185">Reference proteome</keyword>
<dbReference type="InterPro" id="IPR018062">
    <property type="entry name" value="HTH_AraC-typ_CS"/>
</dbReference>
<evidence type="ECO:0000256" key="1">
    <source>
        <dbReference type="ARBA" id="ARBA00023015"/>
    </source>
</evidence>
<dbReference type="InterPro" id="IPR050204">
    <property type="entry name" value="AraC_XylS_family_regulators"/>
</dbReference>
<proteinExistence type="predicted"/>
<evidence type="ECO:0000313" key="6">
    <source>
        <dbReference type="EMBL" id="MFC3684937.1"/>
    </source>
</evidence>
<dbReference type="SUPFAM" id="SSF51215">
    <property type="entry name" value="Regulatory protein AraC"/>
    <property type="match status" value="1"/>
</dbReference>
<dbReference type="EMBL" id="JBHRXX010000007">
    <property type="protein sequence ID" value="MFC3684937.1"/>
    <property type="molecule type" value="Genomic_DNA"/>
</dbReference>
<accession>A0ABV7W7A1</accession>
<dbReference type="Pfam" id="PF12833">
    <property type="entry name" value="HTH_18"/>
    <property type="match status" value="1"/>
</dbReference>
<dbReference type="Proteomes" id="UP001595729">
    <property type="component" value="Unassembled WGS sequence"/>
</dbReference>